<keyword evidence="2" id="KW-1185">Reference proteome</keyword>
<dbReference type="EMBL" id="CAACVG010014655">
    <property type="protein sequence ID" value="VEN63485.1"/>
    <property type="molecule type" value="Genomic_DNA"/>
</dbReference>
<organism evidence="1 2">
    <name type="scientific">Callosobruchus maculatus</name>
    <name type="common">Southern cowpea weevil</name>
    <name type="synonym">Pulse bruchid</name>
    <dbReference type="NCBI Taxonomy" id="64391"/>
    <lineage>
        <taxon>Eukaryota</taxon>
        <taxon>Metazoa</taxon>
        <taxon>Ecdysozoa</taxon>
        <taxon>Arthropoda</taxon>
        <taxon>Hexapoda</taxon>
        <taxon>Insecta</taxon>
        <taxon>Pterygota</taxon>
        <taxon>Neoptera</taxon>
        <taxon>Endopterygota</taxon>
        <taxon>Coleoptera</taxon>
        <taxon>Polyphaga</taxon>
        <taxon>Cucujiformia</taxon>
        <taxon>Chrysomeloidea</taxon>
        <taxon>Chrysomelidae</taxon>
        <taxon>Bruchinae</taxon>
        <taxon>Bruchini</taxon>
        <taxon>Callosobruchus</taxon>
    </lineage>
</organism>
<protein>
    <submittedName>
        <fullName evidence="1">Uncharacterized protein</fullName>
    </submittedName>
</protein>
<reference evidence="1 2" key="1">
    <citation type="submission" date="2019-01" db="EMBL/GenBank/DDBJ databases">
        <authorList>
            <person name="Sayadi A."/>
        </authorList>
    </citation>
    <scope>NUCLEOTIDE SEQUENCE [LARGE SCALE GENOMIC DNA]</scope>
</reference>
<accession>A0A653DVG8</accession>
<feature type="non-terminal residue" evidence="1">
    <location>
        <position position="180"/>
    </location>
</feature>
<name>A0A653DVG8_CALMS</name>
<dbReference type="Proteomes" id="UP000410492">
    <property type="component" value="Unassembled WGS sequence"/>
</dbReference>
<sequence>THLFFKLHTQYFTRRRCSIELYKIITPQAVQTRKTREALRAHPYHVEVLTPRTSLLRHSFFWRTSTLWNQLPGNFSITYYDPTAYCRTNFITIHAAVTEVTWLEKRVQTDRPTEMRDVDFRYVDIIKHPKNAQEVKSERTTVTQTDTVQRKTSSQTKKQFRPVYLDNIPLLNSTGGTVTG</sequence>
<dbReference type="OrthoDB" id="10048778at2759"/>
<proteinExistence type="predicted"/>
<gene>
    <name evidence="1" type="ORF">CALMAC_LOCUS20296</name>
</gene>
<evidence type="ECO:0000313" key="1">
    <source>
        <dbReference type="EMBL" id="VEN63485.1"/>
    </source>
</evidence>
<dbReference type="AlphaFoldDB" id="A0A653DVG8"/>
<feature type="non-terminal residue" evidence="1">
    <location>
        <position position="1"/>
    </location>
</feature>
<evidence type="ECO:0000313" key="2">
    <source>
        <dbReference type="Proteomes" id="UP000410492"/>
    </source>
</evidence>